<dbReference type="EMBL" id="JAIFRP010005090">
    <property type="protein sequence ID" value="KAK2574741.1"/>
    <property type="molecule type" value="Genomic_DNA"/>
</dbReference>
<feature type="region of interest" description="Disordered" evidence="1">
    <location>
        <begin position="1"/>
        <end position="80"/>
    </location>
</feature>
<name>A0AAD9VHG8_9HYME</name>
<keyword evidence="3" id="KW-1185">Reference proteome</keyword>
<dbReference type="AlphaFoldDB" id="A0AAD9VHG8"/>
<protein>
    <submittedName>
        <fullName evidence="2">Uncharacterized protein</fullName>
    </submittedName>
</protein>
<sequence length="80" mass="9480">MQIDQQQQPSTSSQFQQQPQQFQQQQFPQQFQTQFQQQPQQPQQPTAQFQDIRNDFPQNLSLGQELFEGGNDNLRNILQT</sequence>
<comment type="caution">
    <text evidence="2">The sequence shown here is derived from an EMBL/GenBank/DDBJ whole genome shotgun (WGS) entry which is preliminary data.</text>
</comment>
<evidence type="ECO:0000313" key="2">
    <source>
        <dbReference type="EMBL" id="KAK2574741.1"/>
    </source>
</evidence>
<evidence type="ECO:0000313" key="3">
    <source>
        <dbReference type="Proteomes" id="UP001258017"/>
    </source>
</evidence>
<reference evidence="2" key="2">
    <citation type="journal article" date="2023" name="Commun. Biol.">
        <title>Intrasexual cuticular hydrocarbon dimorphism in a wasp sheds light on hydrocarbon biosynthesis genes in Hymenoptera.</title>
        <authorList>
            <person name="Moris V.C."/>
            <person name="Podsiadlowski L."/>
            <person name="Martin S."/>
            <person name="Oeyen J.P."/>
            <person name="Donath A."/>
            <person name="Petersen M."/>
            <person name="Wilbrandt J."/>
            <person name="Misof B."/>
            <person name="Liedtke D."/>
            <person name="Thamm M."/>
            <person name="Scheiner R."/>
            <person name="Schmitt T."/>
            <person name="Niehuis O."/>
        </authorList>
    </citation>
    <scope>NUCLEOTIDE SEQUENCE</scope>
    <source>
        <strain evidence="2">GBR_01_08_01A</strain>
    </source>
</reference>
<dbReference type="Proteomes" id="UP001258017">
    <property type="component" value="Unassembled WGS sequence"/>
</dbReference>
<reference evidence="2" key="1">
    <citation type="submission" date="2021-08" db="EMBL/GenBank/DDBJ databases">
        <authorList>
            <person name="Misof B."/>
            <person name="Oliver O."/>
            <person name="Podsiadlowski L."/>
            <person name="Donath A."/>
            <person name="Peters R."/>
            <person name="Mayer C."/>
            <person name="Rust J."/>
            <person name="Gunkel S."/>
            <person name="Lesny P."/>
            <person name="Martin S."/>
            <person name="Oeyen J.P."/>
            <person name="Petersen M."/>
            <person name="Panagiotis P."/>
            <person name="Wilbrandt J."/>
            <person name="Tanja T."/>
        </authorList>
    </citation>
    <scope>NUCLEOTIDE SEQUENCE</scope>
    <source>
        <strain evidence="2">GBR_01_08_01A</strain>
        <tissue evidence="2">Thorax + abdomen</tissue>
    </source>
</reference>
<feature type="compositionally biased region" description="Low complexity" evidence="1">
    <location>
        <begin position="1"/>
        <end position="50"/>
    </location>
</feature>
<organism evidence="2 3">
    <name type="scientific">Odynerus spinipes</name>
    <dbReference type="NCBI Taxonomy" id="1348599"/>
    <lineage>
        <taxon>Eukaryota</taxon>
        <taxon>Metazoa</taxon>
        <taxon>Ecdysozoa</taxon>
        <taxon>Arthropoda</taxon>
        <taxon>Hexapoda</taxon>
        <taxon>Insecta</taxon>
        <taxon>Pterygota</taxon>
        <taxon>Neoptera</taxon>
        <taxon>Endopterygota</taxon>
        <taxon>Hymenoptera</taxon>
        <taxon>Apocrita</taxon>
        <taxon>Aculeata</taxon>
        <taxon>Vespoidea</taxon>
        <taxon>Vespidae</taxon>
        <taxon>Eumeninae</taxon>
        <taxon>Odynerus</taxon>
    </lineage>
</organism>
<accession>A0AAD9VHG8</accession>
<proteinExistence type="predicted"/>
<evidence type="ECO:0000256" key="1">
    <source>
        <dbReference type="SAM" id="MobiDB-lite"/>
    </source>
</evidence>
<gene>
    <name evidence="2" type="ORF">KPH14_013055</name>
</gene>